<sequence length="250" mass="27233">MDLFVRTSWEVALTPAGEQLCHDARRLLAESQATLERARRADEAGRRLTVGFMLGTDMTAVVQRFTDRHPGVEVRFERLRWWNHGQALRDGRVDAGFVRLPVDSEGLSLLPLNTEPIVVALPAEHALAARGSVGIADLAGEAVLRYAEATPAWNAFWTVDPRPDGSRPRQGPVVHDMEEIVEYVRAGRGVVFLPAPVAAGYARDDIAYVPVGDIPPGQIVLAWQAAGRSPLIAALVDSARDSVRHGTGPR</sequence>
<dbReference type="PANTHER" id="PTHR30346:SF0">
    <property type="entry name" value="HCA OPERON TRANSCRIPTIONAL ACTIVATOR HCAR"/>
    <property type="match status" value="1"/>
</dbReference>
<comment type="similarity">
    <text evidence="1">Belongs to the LysR transcriptional regulatory family.</text>
</comment>
<dbReference type="EMBL" id="BAAAZX010000010">
    <property type="protein sequence ID" value="GAA3997566.1"/>
    <property type="molecule type" value="Genomic_DNA"/>
</dbReference>
<dbReference type="Pfam" id="PF03466">
    <property type="entry name" value="LysR_substrate"/>
    <property type="match status" value="1"/>
</dbReference>
<dbReference type="InterPro" id="IPR005119">
    <property type="entry name" value="LysR_subst-bd"/>
</dbReference>
<dbReference type="CDD" id="cd08414">
    <property type="entry name" value="PBP2_LTTR_aromatics_like"/>
    <property type="match status" value="1"/>
</dbReference>
<keyword evidence="3" id="KW-0238">DNA-binding</keyword>
<evidence type="ECO:0000256" key="4">
    <source>
        <dbReference type="ARBA" id="ARBA00023163"/>
    </source>
</evidence>
<evidence type="ECO:0000256" key="3">
    <source>
        <dbReference type="ARBA" id="ARBA00023125"/>
    </source>
</evidence>
<evidence type="ECO:0000313" key="7">
    <source>
        <dbReference type="Proteomes" id="UP001500456"/>
    </source>
</evidence>
<gene>
    <name evidence="6" type="ORF">GCM10022232_38360</name>
</gene>
<proteinExistence type="inferred from homology"/>
<dbReference type="Gene3D" id="1.10.10.10">
    <property type="entry name" value="Winged helix-like DNA-binding domain superfamily/Winged helix DNA-binding domain"/>
    <property type="match status" value="1"/>
</dbReference>
<keyword evidence="7" id="KW-1185">Reference proteome</keyword>
<accession>A0ABP7RHN2</accession>
<dbReference type="InterPro" id="IPR036388">
    <property type="entry name" value="WH-like_DNA-bd_sf"/>
</dbReference>
<reference evidence="7" key="1">
    <citation type="journal article" date="2019" name="Int. J. Syst. Evol. Microbiol.">
        <title>The Global Catalogue of Microorganisms (GCM) 10K type strain sequencing project: providing services to taxonomists for standard genome sequencing and annotation.</title>
        <authorList>
            <consortium name="The Broad Institute Genomics Platform"/>
            <consortium name="The Broad Institute Genome Sequencing Center for Infectious Disease"/>
            <person name="Wu L."/>
            <person name="Ma J."/>
        </authorList>
    </citation>
    <scope>NUCLEOTIDE SEQUENCE [LARGE SCALE GENOMIC DNA]</scope>
    <source>
        <strain evidence="7">JCM 16924</strain>
    </source>
</reference>
<dbReference type="SUPFAM" id="SSF53850">
    <property type="entry name" value="Periplasmic binding protein-like II"/>
    <property type="match status" value="1"/>
</dbReference>
<evidence type="ECO:0000259" key="5">
    <source>
        <dbReference type="Pfam" id="PF03466"/>
    </source>
</evidence>
<keyword evidence="4" id="KW-0804">Transcription</keyword>
<dbReference type="PANTHER" id="PTHR30346">
    <property type="entry name" value="TRANSCRIPTIONAL DUAL REGULATOR HCAR-RELATED"/>
    <property type="match status" value="1"/>
</dbReference>
<feature type="domain" description="LysR substrate-binding" evidence="5">
    <location>
        <begin position="46"/>
        <end position="242"/>
    </location>
</feature>
<evidence type="ECO:0000256" key="2">
    <source>
        <dbReference type="ARBA" id="ARBA00023015"/>
    </source>
</evidence>
<name>A0ABP7RHN2_9ACTN</name>
<organism evidence="6 7">
    <name type="scientific">Streptomyces plumbiresistens</name>
    <dbReference type="NCBI Taxonomy" id="511811"/>
    <lineage>
        <taxon>Bacteria</taxon>
        <taxon>Bacillati</taxon>
        <taxon>Actinomycetota</taxon>
        <taxon>Actinomycetes</taxon>
        <taxon>Kitasatosporales</taxon>
        <taxon>Streptomycetaceae</taxon>
        <taxon>Streptomyces</taxon>
    </lineage>
</organism>
<dbReference type="Gene3D" id="3.40.190.10">
    <property type="entry name" value="Periplasmic binding protein-like II"/>
    <property type="match status" value="2"/>
</dbReference>
<evidence type="ECO:0000313" key="6">
    <source>
        <dbReference type="EMBL" id="GAA3997566.1"/>
    </source>
</evidence>
<evidence type="ECO:0000256" key="1">
    <source>
        <dbReference type="ARBA" id="ARBA00009437"/>
    </source>
</evidence>
<protein>
    <submittedName>
        <fullName evidence="6">LysR family transcriptional regulator</fullName>
    </submittedName>
</protein>
<dbReference type="Proteomes" id="UP001500456">
    <property type="component" value="Unassembled WGS sequence"/>
</dbReference>
<keyword evidence="2" id="KW-0805">Transcription regulation</keyword>
<comment type="caution">
    <text evidence="6">The sequence shown here is derived from an EMBL/GenBank/DDBJ whole genome shotgun (WGS) entry which is preliminary data.</text>
</comment>